<dbReference type="PANTHER" id="PTHR42924">
    <property type="entry name" value="EXONUCLEASE"/>
    <property type="match status" value="1"/>
</dbReference>
<dbReference type="InterPro" id="IPR003141">
    <property type="entry name" value="Pol/His_phosphatase_N"/>
</dbReference>
<dbReference type="Gene3D" id="3.20.20.140">
    <property type="entry name" value="Metal-dependent hydrolases"/>
    <property type="match status" value="1"/>
</dbReference>
<evidence type="ECO:0000259" key="1">
    <source>
        <dbReference type="SMART" id="SM00481"/>
    </source>
</evidence>
<feature type="domain" description="Polymerase/histidinol phosphatase N-terminal" evidence="1">
    <location>
        <begin position="6"/>
        <end position="71"/>
    </location>
</feature>
<dbReference type="InterPro" id="IPR052018">
    <property type="entry name" value="PHP_domain"/>
</dbReference>
<name>W5IHE0_SCAIO</name>
<dbReference type="SUPFAM" id="SSF89550">
    <property type="entry name" value="PHP domain-like"/>
    <property type="match status" value="1"/>
</dbReference>
<dbReference type="Gene3D" id="1.10.150.650">
    <property type="match status" value="1"/>
</dbReference>
<dbReference type="eggNOG" id="COG0613">
    <property type="taxonomic scope" value="Bacteria"/>
</dbReference>
<dbReference type="RefSeq" id="WP_006293697.1">
    <property type="nucleotide sequence ID" value="NZ_GG770226.1"/>
</dbReference>
<dbReference type="AlphaFoldDB" id="W5IHE0"/>
<dbReference type="GO" id="GO:0004534">
    <property type="term" value="F:5'-3' RNA exonuclease activity"/>
    <property type="evidence" value="ECO:0007669"/>
    <property type="project" value="TreeGrafter"/>
</dbReference>
<dbReference type="Proteomes" id="UP000005777">
    <property type="component" value="Unassembled WGS sequence"/>
</dbReference>
<dbReference type="HOGENOM" id="CLU_067347_1_0_11"/>
<dbReference type="EMBL" id="ADCX01000012">
    <property type="protein sequence ID" value="EFG26224.1"/>
    <property type="molecule type" value="Genomic_DNA"/>
</dbReference>
<dbReference type="Pfam" id="PF02811">
    <property type="entry name" value="PHP"/>
    <property type="match status" value="1"/>
</dbReference>
<dbReference type="InterPro" id="IPR004013">
    <property type="entry name" value="PHP_dom"/>
</dbReference>
<reference evidence="2 3" key="1">
    <citation type="submission" date="2012-01" db="EMBL/GenBank/DDBJ databases">
        <title>The Genome Sequence of Scardovia inopinata F0304.</title>
        <authorList>
            <consortium name="The Broad Institute Genome Sequencing Platform"/>
            <person name="Earl A."/>
            <person name="Ward D."/>
            <person name="Feldgarden M."/>
            <person name="Gevers D."/>
            <person name="Izard J."/>
            <person name="Baranova O.V."/>
            <person name="Blanton J.M."/>
            <person name="Tanner A.C."/>
            <person name="Dewhirst F.E."/>
            <person name="Young S.K."/>
            <person name="Zeng Q."/>
            <person name="Gargeya S."/>
            <person name="Fitzgerald M."/>
            <person name="Haas B."/>
            <person name="Abouelleil A."/>
            <person name="Alvarado L."/>
            <person name="Arachchi H.M."/>
            <person name="Berlin A."/>
            <person name="Chapman S.B."/>
            <person name="Gearin G."/>
            <person name="Goldberg J."/>
            <person name="Griggs A."/>
            <person name="Gujja S."/>
            <person name="Hansen M."/>
            <person name="Heiman D."/>
            <person name="Howarth C."/>
            <person name="Larimer J."/>
            <person name="Lui A."/>
            <person name="MacDonald P.J."/>
            <person name="McCowen C."/>
            <person name="Montmayeur A."/>
            <person name="Murphy C."/>
            <person name="Neiman D."/>
            <person name="Pearson M."/>
            <person name="Priest M."/>
            <person name="Roberts A."/>
            <person name="Saif S."/>
            <person name="Shea T."/>
            <person name="Sisk P."/>
            <person name="Stolte C."/>
            <person name="Sykes S."/>
            <person name="Wortman J."/>
            <person name="Nusbaum C."/>
            <person name="Birren B."/>
        </authorList>
    </citation>
    <scope>NUCLEOTIDE SEQUENCE [LARGE SCALE GENOMIC DNA]</scope>
    <source>
        <strain evidence="2 3">F0304</strain>
    </source>
</reference>
<evidence type="ECO:0000313" key="3">
    <source>
        <dbReference type="Proteomes" id="UP000005777"/>
    </source>
</evidence>
<dbReference type="PANTHER" id="PTHR42924:SF3">
    <property type="entry name" value="POLYMERASE_HISTIDINOL PHOSPHATASE N-TERMINAL DOMAIN-CONTAINING PROTEIN"/>
    <property type="match status" value="1"/>
</dbReference>
<proteinExistence type="predicted"/>
<dbReference type="InterPro" id="IPR016195">
    <property type="entry name" value="Pol/histidinol_Pase-like"/>
</dbReference>
<sequence>MTQHEWDLHCHTVYSDGTCTPQELISQAQQKGLAGVAITDHDTTSSWQPAKAASLSDKYPLIRGTEITAEAGKTSVHVLAYLYDCEDKAALELFARTRQARLERTHEMVDRISRDYPISWESVQAQVKNGAETTIGRPHIADALVAAGVYPDRSSAFAGIINARSPYYIPVYSPDVDTVVSTMKAAGGVVVIAHPGAVSRNRVLLSDAAIKHLTDLGLDGLEVWHRDNPPDQKGRLMALARRLELLITGGSDWHGAGKPNRLGENVTDQGTVEEIISRGKIRLLP</sequence>
<dbReference type="SMART" id="SM00481">
    <property type="entry name" value="POLIIIAc"/>
    <property type="match status" value="1"/>
</dbReference>
<comment type="caution">
    <text evidence="2">The sequence shown here is derived from an EMBL/GenBank/DDBJ whole genome shotgun (WGS) entry which is preliminary data.</text>
</comment>
<dbReference type="CDD" id="cd07438">
    <property type="entry name" value="PHP_HisPPase_AMP"/>
    <property type="match status" value="1"/>
</dbReference>
<protein>
    <recommendedName>
        <fullName evidence="1">Polymerase/histidinol phosphatase N-terminal domain-containing protein</fullName>
    </recommendedName>
</protein>
<keyword evidence="3" id="KW-1185">Reference proteome</keyword>
<evidence type="ECO:0000313" key="2">
    <source>
        <dbReference type="EMBL" id="EFG26224.1"/>
    </source>
</evidence>
<dbReference type="GO" id="GO:0035312">
    <property type="term" value="F:5'-3' DNA exonuclease activity"/>
    <property type="evidence" value="ECO:0007669"/>
    <property type="project" value="TreeGrafter"/>
</dbReference>
<organism evidence="2 3">
    <name type="scientific">Scardovia inopinata F0304</name>
    <dbReference type="NCBI Taxonomy" id="641146"/>
    <lineage>
        <taxon>Bacteria</taxon>
        <taxon>Bacillati</taxon>
        <taxon>Actinomycetota</taxon>
        <taxon>Actinomycetes</taxon>
        <taxon>Bifidobacteriales</taxon>
        <taxon>Bifidobacteriaceae</taxon>
        <taxon>Scardovia</taxon>
    </lineage>
</organism>
<gene>
    <name evidence="2" type="ORF">HMPREF9020_01305</name>
</gene>
<accession>W5IHE0</accession>